<evidence type="ECO:0000313" key="2">
    <source>
        <dbReference type="EMBL" id="ORE14150.1"/>
    </source>
</evidence>
<protein>
    <submittedName>
        <fullName evidence="2">Uncharacterized protein</fullName>
    </submittedName>
</protein>
<dbReference type="EMBL" id="KV921488">
    <property type="protein sequence ID" value="ORE14150.1"/>
    <property type="molecule type" value="Genomic_DNA"/>
</dbReference>
<keyword evidence="1" id="KW-0472">Membrane</keyword>
<evidence type="ECO:0000256" key="1">
    <source>
        <dbReference type="SAM" id="Phobius"/>
    </source>
</evidence>
<dbReference type="Proteomes" id="UP000242381">
    <property type="component" value="Unassembled WGS sequence"/>
</dbReference>
<proteinExistence type="predicted"/>
<organism evidence="2 3">
    <name type="scientific">Rhizopus microsporus</name>
    <dbReference type="NCBI Taxonomy" id="58291"/>
    <lineage>
        <taxon>Eukaryota</taxon>
        <taxon>Fungi</taxon>
        <taxon>Fungi incertae sedis</taxon>
        <taxon>Mucoromycota</taxon>
        <taxon>Mucoromycotina</taxon>
        <taxon>Mucoromycetes</taxon>
        <taxon>Mucorales</taxon>
        <taxon>Mucorineae</taxon>
        <taxon>Rhizopodaceae</taxon>
        <taxon>Rhizopus</taxon>
    </lineage>
</organism>
<sequence length="113" mass="12805">MIHSFRTIKAILNKPSILAIYSSLEVGYGNICRRLIRVTYSADVPIFMKPIIVTSFLKLVYLSTISLSVSFMTIGILYYTSEGSFVLPFRLLPISRALSSNPMKSIFFQLLFL</sequence>
<feature type="transmembrane region" description="Helical" evidence="1">
    <location>
        <begin position="59"/>
        <end position="79"/>
    </location>
</feature>
<reference evidence="2 3" key="1">
    <citation type="journal article" date="2016" name="Proc. Natl. Acad. Sci. U.S.A.">
        <title>Lipid metabolic changes in an early divergent fungus govern the establishment of a mutualistic symbiosis with endobacteria.</title>
        <authorList>
            <person name="Lastovetsky O.A."/>
            <person name="Gaspar M.L."/>
            <person name="Mondo S.J."/>
            <person name="LaButti K.M."/>
            <person name="Sandor L."/>
            <person name="Grigoriev I.V."/>
            <person name="Henry S.A."/>
            <person name="Pawlowska T.E."/>
        </authorList>
    </citation>
    <scope>NUCLEOTIDE SEQUENCE [LARGE SCALE GENOMIC DNA]</scope>
    <source>
        <strain evidence="2 3">ATCC 11559</strain>
    </source>
</reference>
<name>A0A1X0RQ80_RHIZD</name>
<dbReference type="AlphaFoldDB" id="A0A1X0RQ80"/>
<accession>A0A1X0RQ80</accession>
<keyword evidence="1" id="KW-1133">Transmembrane helix</keyword>
<gene>
    <name evidence="2" type="ORF">BCV71DRAFT_238695</name>
</gene>
<evidence type="ECO:0000313" key="3">
    <source>
        <dbReference type="Proteomes" id="UP000242381"/>
    </source>
</evidence>
<keyword evidence="1" id="KW-0812">Transmembrane</keyword>